<dbReference type="Pfam" id="PF08237">
    <property type="entry name" value="PE-PPE"/>
    <property type="match status" value="1"/>
</dbReference>
<evidence type="ECO:0000256" key="5">
    <source>
        <dbReference type="SAM" id="SignalP"/>
    </source>
</evidence>
<keyword evidence="3" id="KW-0378">Hydrolase</keyword>
<feature type="domain" description="PE-PPE" evidence="6">
    <location>
        <begin position="56"/>
        <end position="223"/>
    </location>
</feature>
<keyword evidence="2" id="KW-0719">Serine esterase</keyword>
<evidence type="ECO:0000256" key="4">
    <source>
        <dbReference type="ARBA" id="ARBA00023157"/>
    </source>
</evidence>
<comment type="caution">
    <text evidence="7">The sequence shown here is derived from an EMBL/GenBank/DDBJ whole genome shotgun (WGS) entry which is preliminary data.</text>
</comment>
<dbReference type="EMBL" id="SNXZ01000010">
    <property type="protein sequence ID" value="TDP90627.1"/>
    <property type="molecule type" value="Genomic_DNA"/>
</dbReference>
<dbReference type="OrthoDB" id="3661975at2"/>
<comment type="similarity">
    <text evidence="1">Belongs to the cutinase family.</text>
</comment>
<dbReference type="Gene3D" id="3.40.50.1820">
    <property type="entry name" value="alpha/beta hydrolase"/>
    <property type="match status" value="1"/>
</dbReference>
<dbReference type="Proteomes" id="UP000295444">
    <property type="component" value="Unassembled WGS sequence"/>
</dbReference>
<dbReference type="PANTHER" id="PTHR33630:SF9">
    <property type="entry name" value="CUTINASE 4"/>
    <property type="match status" value="1"/>
</dbReference>
<proteinExistence type="inferred from homology"/>
<dbReference type="AlphaFoldDB" id="A0A4R6RW03"/>
<evidence type="ECO:0000313" key="7">
    <source>
        <dbReference type="EMBL" id="TDP90627.1"/>
    </source>
</evidence>
<evidence type="ECO:0000256" key="3">
    <source>
        <dbReference type="ARBA" id="ARBA00022801"/>
    </source>
</evidence>
<dbReference type="GO" id="GO:0052689">
    <property type="term" value="F:carboxylic ester hydrolase activity"/>
    <property type="evidence" value="ECO:0007669"/>
    <property type="project" value="UniProtKB-KW"/>
</dbReference>
<keyword evidence="8" id="KW-1185">Reference proteome</keyword>
<accession>A0A4R6RW03</accession>
<name>A0A4R6RW03_LABRH</name>
<dbReference type="InterPro" id="IPR029058">
    <property type="entry name" value="AB_hydrolase_fold"/>
</dbReference>
<evidence type="ECO:0000256" key="1">
    <source>
        <dbReference type="ARBA" id="ARBA00007534"/>
    </source>
</evidence>
<keyword evidence="5" id="KW-0732">Signal</keyword>
<feature type="signal peptide" evidence="5">
    <location>
        <begin position="1"/>
        <end position="19"/>
    </location>
</feature>
<sequence>MLLPLALVAAGLPAGSASAAGAACADTMVFEVGGTTDPTAAGYNHANETLPQGFAATRIHYPAQLRPLPEAGTTHEAEYTLDESAAIGEANLRTAVTEFHASCPGSHLLLTGISQGALVAGNVLGELAHQDKIPHDQIDGVLYADPRRKPAHGFAGGLMTNLPTFLDGLTMQGPRGFGDLAVHQICYQNDGVCKSDNPITNLPAFANGIVGWIEGAHGKYVLDPVHDRGSGDTVIAQAPAVPYGPSLPIPAPTLYTLLDGKLPTAAISKVVQGIASLVYALLNAGQRAEFTTFVNGAGLPVQAGARDKNWAPRVKTLVHNVQVTVRQSRTGR</sequence>
<feature type="chain" id="PRO_5039400054" evidence="5">
    <location>
        <begin position="20"/>
        <end position="332"/>
    </location>
</feature>
<dbReference type="InterPro" id="IPR000675">
    <property type="entry name" value="Cutinase/axe"/>
</dbReference>
<dbReference type="SUPFAM" id="SSF53474">
    <property type="entry name" value="alpha/beta-Hydrolases"/>
    <property type="match status" value="1"/>
</dbReference>
<evidence type="ECO:0000259" key="6">
    <source>
        <dbReference type="Pfam" id="PF08237"/>
    </source>
</evidence>
<organism evidence="7 8">
    <name type="scientific">Labedaea rhizosphaerae</name>
    <dbReference type="NCBI Taxonomy" id="598644"/>
    <lineage>
        <taxon>Bacteria</taxon>
        <taxon>Bacillati</taxon>
        <taxon>Actinomycetota</taxon>
        <taxon>Actinomycetes</taxon>
        <taxon>Pseudonocardiales</taxon>
        <taxon>Pseudonocardiaceae</taxon>
        <taxon>Labedaea</taxon>
    </lineage>
</organism>
<evidence type="ECO:0000256" key="2">
    <source>
        <dbReference type="ARBA" id="ARBA00022487"/>
    </source>
</evidence>
<dbReference type="PANTHER" id="PTHR33630">
    <property type="entry name" value="CUTINASE RV1984C-RELATED-RELATED"/>
    <property type="match status" value="1"/>
</dbReference>
<evidence type="ECO:0000313" key="8">
    <source>
        <dbReference type="Proteomes" id="UP000295444"/>
    </source>
</evidence>
<gene>
    <name evidence="7" type="ORF">EV186_110168</name>
</gene>
<keyword evidence="4" id="KW-1015">Disulfide bond</keyword>
<dbReference type="SMART" id="SM01110">
    <property type="entry name" value="Cutinase"/>
    <property type="match status" value="1"/>
</dbReference>
<reference evidence="7 8" key="1">
    <citation type="submission" date="2019-03" db="EMBL/GenBank/DDBJ databases">
        <title>Genomic Encyclopedia of Type Strains, Phase IV (KMG-IV): sequencing the most valuable type-strain genomes for metagenomic binning, comparative biology and taxonomic classification.</title>
        <authorList>
            <person name="Goeker M."/>
        </authorList>
    </citation>
    <scope>NUCLEOTIDE SEQUENCE [LARGE SCALE GENOMIC DNA]</scope>
    <source>
        <strain evidence="7 8">DSM 45361</strain>
    </source>
</reference>
<dbReference type="RefSeq" id="WP_133854135.1">
    <property type="nucleotide sequence ID" value="NZ_SNXZ01000010.1"/>
</dbReference>
<dbReference type="InterPro" id="IPR013228">
    <property type="entry name" value="PE-PPE_C"/>
</dbReference>
<protein>
    <submittedName>
        <fullName evidence="7">PE-PPE domain-containing protein</fullName>
    </submittedName>
</protein>